<dbReference type="PANTHER" id="PTHR13190">
    <property type="entry name" value="AUTOPHAGY-RELATED 2, ISOFORM A"/>
    <property type="match status" value="1"/>
</dbReference>
<evidence type="ECO:0000256" key="9">
    <source>
        <dbReference type="ARBA" id="ARBA00023136"/>
    </source>
</evidence>
<evidence type="ECO:0000256" key="12">
    <source>
        <dbReference type="ARBA" id="ARBA00024631"/>
    </source>
</evidence>
<comment type="similarity">
    <text evidence="3">Belongs to the ATG2 family.</text>
</comment>
<comment type="catalytic activity">
    <reaction evidence="12">
        <text>a 1,2-diacyl-sn-glycero-3-phosphocholine(in) = a 1,2-diacyl-sn-glycero-3-phosphocholine(out)</text>
        <dbReference type="Rhea" id="RHEA:38571"/>
        <dbReference type="ChEBI" id="CHEBI:57643"/>
    </reaction>
</comment>
<dbReference type="GO" id="GO:0043495">
    <property type="term" value="F:protein-membrane adaptor activity"/>
    <property type="evidence" value="ECO:0007669"/>
    <property type="project" value="TreeGrafter"/>
</dbReference>
<dbReference type="OrthoDB" id="18982at2759"/>
<evidence type="ECO:0000256" key="10">
    <source>
        <dbReference type="ARBA" id="ARBA00024479"/>
    </source>
</evidence>
<evidence type="ECO:0000256" key="7">
    <source>
        <dbReference type="ARBA" id="ARBA00023006"/>
    </source>
</evidence>
<dbReference type="GO" id="GO:0061709">
    <property type="term" value="P:reticulophagy"/>
    <property type="evidence" value="ECO:0007669"/>
    <property type="project" value="TreeGrafter"/>
</dbReference>
<keyword evidence="5" id="KW-0813">Transport</keyword>
<organism evidence="14">
    <name type="scientific">Cyberlindnera fabianii</name>
    <name type="common">Yeast</name>
    <name type="synonym">Hansenula fabianii</name>
    <dbReference type="NCBI Taxonomy" id="36022"/>
    <lineage>
        <taxon>Eukaryota</taxon>
        <taxon>Fungi</taxon>
        <taxon>Dikarya</taxon>
        <taxon>Ascomycota</taxon>
        <taxon>Saccharomycotina</taxon>
        <taxon>Saccharomycetes</taxon>
        <taxon>Phaffomycetales</taxon>
        <taxon>Phaffomycetaceae</taxon>
        <taxon>Cyberlindnera</taxon>
    </lineage>
</organism>
<sequence length="1744" mass="193086">MAPNWMPQNIQKRLLLYILQQLSLFSEIDLSNLEVSLGSSSQVTLSDVEIDTDAIQIPGVYLRNGKVKSCQLTLNVSGGVTVEADGLLLTVAVSSNPAAPAQKSKFSLSQSTMDLAQSIIQDEDFSETNLETQGSEQDDIHDDIPRTNSSDPQPSALNNMVSKAVEAALSRLQVSVKNISLRIIMDQATLDVEIKEAKLSTQEGVRTVVVSGLMVLGVTPTANPGEQTSEEEGANDKNNGSTETTRKDHEDTVENQSSDSESDDDDFDPNLMASSVLERSQAMTNSLVYSKEEASSIYMSAASDVFESRRHQMVSSSRLAFITDITVTFAGLTDIENLNVEVGEVKIAASPIPLTLLHIIESFSAVSSNSEYVRSSGLSPKTKGPSQGTQAETQGEKSLVDKIVIKKVLFNLVSAINESGSFFKPHEASVCCDTFSLRQVDEQRFYGSIKKLTVEKHGSSIGAFDSQDEKNDIRFEFNIKTSDFTLLLGKDLTVDVDQDTAQRLINLSSLLPQVGESLAKQKAHRSPKKVTTGTTTVQTSLMTINLKLSDRKSLKLNISPVSFDSKESNISLKKAAIYRVEEDTSTLLVSVLNISHKSYPGDKQLRTYDNNGHEVVLLTHGALDIESVELSHNWNDFLDLLSDFGAFKDKLNFVKEDIVFKTRKKARISSNLAFQTRLSVGLLVNLKYINFKLTGVTQKFGDIVGKFETVSLMTHKEGYIQIHSMKVNISRELSGFSEPFVDVINPDDRSAPVISLRTRDFMTVNILLRNSTIEYYTKWLSIFDSEDKTSKSGESSGLAESSASDTYSNEPKMEIKLNLVDVGVGLNPGRLLSKANLVIPSGKIDALMGPNIMVRSDLRGSFLVLIDDIANIANYEETKANRSTRASWSQVSYFNAKGYSTIGKFKDISINVMMKKNVASVYGGTETSNCLVLDINLDLLEIELCADSSHCLIQLINDLKQPITIKADVKYKTKTGDEINVFDDIDQNAFTRETIDSAVEPTMFQSVFIADPLEMVEGYYDQREASKTMDESESDILDKDLDELHITDETLTNNPYFAADDKSLGEKSDTVSDLRSENSDSIILFNNGHFGEHQTPSVRGVEGPYPVSLNLTASKVIVKIHDGYDWKYTRKTISNSIKRLEQKAREQKERLNIQTQQREPNRANASAPAPDDQVLGETLFDSIHVAMPITSDPALLTAMINKDIQSKSDDENSGIDVGKRSIKKLKLRRSKTHKVLIELNDVDVDFTLFSNQDPTNDSSIFGEMEYETVSELTMSVRDFEVTDNVPTSTWNKFVTYMKDEDREGGSRMLTLNMKIVRPVTTLAATDILMDVHVLPLRLHVDQDTLEVLTRFGEFKDARFALVDEFEDLAYIQKFNINSVHIKLDYKPKKIDYAGLRSGHTTEFMNFFILDEADMVLKALTLYGISGFPRLGQALNGLWMPDIKSTQLSGVLTGLAPVRSIAKIGSGFKDLVAVPVKEYRKDGRFYRSFSKGVQQFSKTTTNEMIKLGVKLAAGTQAILEHTEETFGGTGAAARSAYDKSSTQQKTKRDDEDSEDDQDEDDGDDDNDFSSTRGYGVQSHLIGRGNMSSSMMHRSVYQPTLESIADINQQPGRSLMSTRLKSDGEDRTELLQVITASEDDNEGPRMVSLYADQPTSIKEGFLLAYDSLGRNLLVAKDAILNAGTEIGESGSAHDTTLAVMRATPVVLLRPIIGATEATSRALLGINNHLDPSQRRYTHDKYKQTKK</sequence>
<dbReference type="GO" id="GO:0000422">
    <property type="term" value="P:autophagy of mitochondrion"/>
    <property type="evidence" value="ECO:0007669"/>
    <property type="project" value="TreeGrafter"/>
</dbReference>
<evidence type="ECO:0000256" key="8">
    <source>
        <dbReference type="ARBA" id="ARBA00023055"/>
    </source>
</evidence>
<feature type="compositionally biased region" description="Polar residues" evidence="13">
    <location>
        <begin position="146"/>
        <end position="157"/>
    </location>
</feature>
<feature type="compositionally biased region" description="Low complexity" evidence="13">
    <location>
        <begin position="792"/>
        <end position="804"/>
    </location>
</feature>
<feature type="region of interest" description="Disordered" evidence="13">
    <location>
        <begin position="1528"/>
        <end position="1585"/>
    </location>
</feature>
<evidence type="ECO:0000256" key="5">
    <source>
        <dbReference type="ARBA" id="ARBA00022448"/>
    </source>
</evidence>
<dbReference type="GO" id="GO:0034045">
    <property type="term" value="C:phagophore assembly site membrane"/>
    <property type="evidence" value="ECO:0007669"/>
    <property type="project" value="UniProtKB-SubCell"/>
</dbReference>
<dbReference type="GO" id="GO:0061908">
    <property type="term" value="C:phagophore"/>
    <property type="evidence" value="ECO:0007669"/>
    <property type="project" value="TreeGrafter"/>
</dbReference>
<dbReference type="Pfam" id="PF13329">
    <property type="entry name" value="ATG2_CAD"/>
    <property type="match status" value="1"/>
</dbReference>
<dbReference type="GO" id="GO:0006869">
    <property type="term" value="P:lipid transport"/>
    <property type="evidence" value="ECO:0007669"/>
    <property type="project" value="UniProtKB-KW"/>
</dbReference>
<dbReference type="PhylomeDB" id="A0A061B2S3"/>
<evidence type="ECO:0000256" key="1">
    <source>
        <dbReference type="ARBA" id="ARBA00004406"/>
    </source>
</evidence>
<dbReference type="GO" id="GO:0000045">
    <property type="term" value="P:autophagosome assembly"/>
    <property type="evidence" value="ECO:0007669"/>
    <property type="project" value="TreeGrafter"/>
</dbReference>
<feature type="region of interest" description="Disordered" evidence="13">
    <location>
        <begin position="218"/>
        <end position="270"/>
    </location>
</feature>
<feature type="compositionally biased region" description="Polar residues" evidence="13">
    <location>
        <begin position="374"/>
        <end position="393"/>
    </location>
</feature>
<name>A0A061B2S3_CYBFA</name>
<evidence type="ECO:0000256" key="4">
    <source>
        <dbReference type="ARBA" id="ARBA00018070"/>
    </source>
</evidence>
<evidence type="ECO:0000256" key="3">
    <source>
        <dbReference type="ARBA" id="ARBA00009714"/>
    </source>
</evidence>
<reference evidence="14" key="1">
    <citation type="journal article" date="2014" name="Genome Announc.">
        <title>Genome sequence of the yeast Cyberlindnera fabianii (Hansenula fabianii).</title>
        <authorList>
            <person name="Freel K.C."/>
            <person name="Sarilar V."/>
            <person name="Neuveglise C."/>
            <person name="Devillers H."/>
            <person name="Friedrich A."/>
            <person name="Schacherer J."/>
        </authorList>
    </citation>
    <scope>NUCLEOTIDE SEQUENCE</scope>
    <source>
        <strain evidence="14">YJS4271</strain>
    </source>
</reference>
<comment type="catalytic activity">
    <reaction evidence="11">
        <text>a 1,2-diacyl-sn-glycero-3-phosphoethanolamine(in) = a 1,2-diacyl-sn-glycero-3-phosphoethanolamine(out)</text>
        <dbReference type="Rhea" id="RHEA:38895"/>
        <dbReference type="ChEBI" id="CHEBI:64612"/>
    </reaction>
</comment>
<accession>A0A061B2S3</accession>
<feature type="region of interest" description="Disordered" evidence="13">
    <location>
        <begin position="787"/>
        <end position="806"/>
    </location>
</feature>
<evidence type="ECO:0000313" key="14">
    <source>
        <dbReference type="EMBL" id="CDR41314.1"/>
    </source>
</evidence>
<feature type="region of interest" description="Disordered" evidence="13">
    <location>
        <begin position="374"/>
        <end position="394"/>
    </location>
</feature>
<dbReference type="GO" id="GO:0061723">
    <property type="term" value="P:glycophagy"/>
    <property type="evidence" value="ECO:0007669"/>
    <property type="project" value="TreeGrafter"/>
</dbReference>
<evidence type="ECO:0000256" key="2">
    <source>
        <dbReference type="ARBA" id="ARBA00004623"/>
    </source>
</evidence>
<dbReference type="GO" id="GO:0032266">
    <property type="term" value="F:phosphatidylinositol-3-phosphate binding"/>
    <property type="evidence" value="ECO:0007669"/>
    <property type="project" value="TreeGrafter"/>
</dbReference>
<evidence type="ECO:0000256" key="6">
    <source>
        <dbReference type="ARBA" id="ARBA00022824"/>
    </source>
</evidence>
<dbReference type="VEuPathDB" id="FungiDB:BON22_3620"/>
<feature type="compositionally biased region" description="Basic and acidic residues" evidence="13">
    <location>
        <begin position="1140"/>
        <end position="1151"/>
    </location>
</feature>
<evidence type="ECO:0000256" key="11">
    <source>
        <dbReference type="ARBA" id="ARBA00024615"/>
    </source>
</evidence>
<dbReference type="InterPro" id="IPR026849">
    <property type="entry name" value="ATG2"/>
</dbReference>
<feature type="compositionally biased region" description="Acidic residues" evidence="13">
    <location>
        <begin position="1550"/>
        <end position="1566"/>
    </location>
</feature>
<feature type="region of interest" description="Disordered" evidence="13">
    <location>
        <begin position="128"/>
        <end position="157"/>
    </location>
</feature>
<evidence type="ECO:0000256" key="13">
    <source>
        <dbReference type="SAM" id="MobiDB-lite"/>
    </source>
</evidence>
<keyword evidence="8" id="KW-0445">Lipid transport</keyword>
<keyword evidence="6" id="KW-0256">Endoplasmic reticulum</keyword>
<proteinExistence type="inferred from homology"/>
<feature type="region of interest" description="Disordered" evidence="13">
    <location>
        <begin position="1140"/>
        <end position="1171"/>
    </location>
</feature>
<comment type="subcellular location">
    <subcellularLocation>
        <location evidence="1">Endoplasmic reticulum membrane</location>
        <topology evidence="1">Peripheral membrane protein</topology>
    </subcellularLocation>
    <subcellularLocation>
        <location evidence="2">Preautophagosomal structure membrane</location>
        <topology evidence="2">Peripheral membrane protein</topology>
    </subcellularLocation>
</comment>
<keyword evidence="9" id="KW-0472">Membrane</keyword>
<dbReference type="PANTHER" id="PTHR13190:SF1">
    <property type="entry name" value="AUTOPHAGY-RELATED 2, ISOFORM A"/>
    <property type="match status" value="1"/>
</dbReference>
<dbReference type="GO" id="GO:0034727">
    <property type="term" value="P:piecemeal microautophagy of the nucleus"/>
    <property type="evidence" value="ECO:0007669"/>
    <property type="project" value="TreeGrafter"/>
</dbReference>
<dbReference type="EMBL" id="LK052892">
    <property type="protein sequence ID" value="CDR41314.1"/>
    <property type="molecule type" value="Genomic_DNA"/>
</dbReference>
<gene>
    <name evidence="14" type="ORF">CYFA0S_07e00606g</name>
</gene>
<protein>
    <recommendedName>
        <fullName evidence="4">Autophagy-related protein 2</fullName>
    </recommendedName>
</protein>
<comment type="catalytic activity">
    <reaction evidence="10">
        <text>a 1,2-diacyl-sn-glycero-3-phospho-L-serine(in) = a 1,2-diacyl-sn-glycero-3-phospho-L-serine(out)</text>
        <dbReference type="Rhea" id="RHEA:38663"/>
        <dbReference type="ChEBI" id="CHEBI:57262"/>
    </reaction>
</comment>
<keyword evidence="7" id="KW-0072">Autophagy</keyword>
<dbReference type="GO" id="GO:0005789">
    <property type="term" value="C:endoplasmic reticulum membrane"/>
    <property type="evidence" value="ECO:0007669"/>
    <property type="project" value="UniProtKB-SubCell"/>
</dbReference>